<dbReference type="InterPro" id="IPR020835">
    <property type="entry name" value="Catalase_sf"/>
</dbReference>
<accession>A0A9X1RPK1</accession>
<dbReference type="GO" id="GO:0020037">
    <property type="term" value="F:heme binding"/>
    <property type="evidence" value="ECO:0007669"/>
    <property type="project" value="InterPro"/>
</dbReference>
<evidence type="ECO:0000313" key="3">
    <source>
        <dbReference type="EMBL" id="MCG5075991.1"/>
    </source>
</evidence>
<evidence type="ECO:0000259" key="2">
    <source>
        <dbReference type="Pfam" id="PF06628"/>
    </source>
</evidence>
<dbReference type="EMBL" id="JAKLJA010000020">
    <property type="protein sequence ID" value="MCG5075991.1"/>
    <property type="molecule type" value="Genomic_DNA"/>
</dbReference>
<dbReference type="RefSeq" id="WP_238465834.1">
    <property type="nucleotide sequence ID" value="NZ_JAKLJA010000020.1"/>
</dbReference>
<dbReference type="InterPro" id="IPR010582">
    <property type="entry name" value="Catalase_immune_responsive"/>
</dbReference>
<dbReference type="Gene3D" id="1.20.1370.60">
    <property type="match status" value="1"/>
</dbReference>
<dbReference type="Proteomes" id="UP001139308">
    <property type="component" value="Unassembled WGS sequence"/>
</dbReference>
<proteinExistence type="predicted"/>
<reference evidence="3" key="1">
    <citation type="submission" date="2022-01" db="EMBL/GenBank/DDBJ databases">
        <title>Genome sequence and assembly of Parabukholderia sp. RG36.</title>
        <authorList>
            <person name="Chhetri G."/>
        </authorList>
    </citation>
    <scope>NUCLEOTIDE SEQUENCE</scope>
    <source>
        <strain evidence="3">RG36</strain>
    </source>
</reference>
<comment type="function">
    <text evidence="1">Decomposes hydrogen peroxide into water and oxygen; serves to protect cells from the toxic effects of hydrogen peroxide.</text>
</comment>
<comment type="caution">
    <text evidence="3">The sequence shown here is derived from an EMBL/GenBank/DDBJ whole genome shotgun (WGS) entry which is preliminary data.</text>
</comment>
<dbReference type="SUPFAM" id="SSF56634">
    <property type="entry name" value="Heme-dependent catalase-like"/>
    <property type="match status" value="1"/>
</dbReference>
<evidence type="ECO:0000256" key="1">
    <source>
        <dbReference type="ARBA" id="ARBA00002974"/>
    </source>
</evidence>
<organism evidence="3 4">
    <name type="scientific">Paraburkholderia tagetis</name>
    <dbReference type="NCBI Taxonomy" id="2913261"/>
    <lineage>
        <taxon>Bacteria</taxon>
        <taxon>Pseudomonadati</taxon>
        <taxon>Pseudomonadota</taxon>
        <taxon>Betaproteobacteria</taxon>
        <taxon>Burkholderiales</taxon>
        <taxon>Burkholderiaceae</taxon>
        <taxon>Paraburkholderia</taxon>
    </lineage>
</organism>
<name>A0A9X1RPK1_9BURK</name>
<protein>
    <recommendedName>
        <fullName evidence="2">Catalase immune-responsive domain-containing protein</fullName>
    </recommendedName>
</protein>
<gene>
    <name evidence="3" type="ORF">L5014_21890</name>
</gene>
<dbReference type="AlphaFoldDB" id="A0A9X1RPK1"/>
<keyword evidence="4" id="KW-1185">Reference proteome</keyword>
<dbReference type="Pfam" id="PF06628">
    <property type="entry name" value="Catalase-rel"/>
    <property type="match status" value="1"/>
</dbReference>
<sequence>MRSAYTLHADDDDFGQAGNLVRNVFNDAQRAQLIEQVVASMSGVRSPARFCAARGEGA</sequence>
<evidence type="ECO:0000313" key="4">
    <source>
        <dbReference type="Proteomes" id="UP001139308"/>
    </source>
</evidence>
<feature type="domain" description="Catalase immune-responsive" evidence="2">
    <location>
        <begin position="10"/>
        <end position="47"/>
    </location>
</feature>